<feature type="compositionally biased region" description="Acidic residues" evidence="1">
    <location>
        <begin position="270"/>
        <end position="279"/>
    </location>
</feature>
<feature type="region of interest" description="Disordered" evidence="1">
    <location>
        <begin position="315"/>
        <end position="555"/>
    </location>
</feature>
<feature type="compositionally biased region" description="Low complexity" evidence="1">
    <location>
        <begin position="494"/>
        <end position="509"/>
    </location>
</feature>
<dbReference type="STRING" id="1276538.A0A1X7RXE5"/>
<feature type="compositionally biased region" description="Low complexity" evidence="1">
    <location>
        <begin position="525"/>
        <end position="543"/>
    </location>
</feature>
<organism evidence="2 3">
    <name type="scientific">Zymoseptoria tritici (strain ST99CH_3D7)</name>
    <dbReference type="NCBI Taxonomy" id="1276538"/>
    <lineage>
        <taxon>Eukaryota</taxon>
        <taxon>Fungi</taxon>
        <taxon>Dikarya</taxon>
        <taxon>Ascomycota</taxon>
        <taxon>Pezizomycotina</taxon>
        <taxon>Dothideomycetes</taxon>
        <taxon>Dothideomycetidae</taxon>
        <taxon>Mycosphaerellales</taxon>
        <taxon>Mycosphaerellaceae</taxon>
        <taxon>Zymoseptoria</taxon>
    </lineage>
</organism>
<feature type="region of interest" description="Disordered" evidence="1">
    <location>
        <begin position="186"/>
        <end position="287"/>
    </location>
</feature>
<protein>
    <submittedName>
        <fullName evidence="2">Uncharacterized protein</fullName>
    </submittedName>
</protein>
<gene>
    <name evidence="2" type="ORF">ZT3D7_G7267</name>
</gene>
<dbReference type="EMBL" id="LT853697">
    <property type="protein sequence ID" value="SMQ52114.1"/>
    <property type="molecule type" value="Genomic_DNA"/>
</dbReference>
<feature type="compositionally biased region" description="Acidic residues" evidence="1">
    <location>
        <begin position="240"/>
        <end position="260"/>
    </location>
</feature>
<reference evidence="2 3" key="1">
    <citation type="submission" date="2016-06" db="EMBL/GenBank/DDBJ databases">
        <authorList>
            <person name="Kjaerup R.B."/>
            <person name="Dalgaard T.S."/>
            <person name="Juul-Madsen H.R."/>
        </authorList>
    </citation>
    <scope>NUCLEOTIDE SEQUENCE [LARGE SCALE GENOMIC DNA]</scope>
</reference>
<dbReference type="AlphaFoldDB" id="A0A1X7RXE5"/>
<accession>A0A1X7RXE5</accession>
<feature type="compositionally biased region" description="Acidic residues" evidence="1">
    <location>
        <begin position="390"/>
        <end position="410"/>
    </location>
</feature>
<feature type="compositionally biased region" description="Polar residues" evidence="1">
    <location>
        <begin position="413"/>
        <end position="444"/>
    </location>
</feature>
<feature type="compositionally biased region" description="Acidic residues" evidence="1">
    <location>
        <begin position="219"/>
        <end position="232"/>
    </location>
</feature>
<sequence length="707" mass="77385">MATAPCPTRKREGSPSPSALDTPPSKRRAPRTSASPWKSPLRQNSDFSSPIFNRSLGLDRNDSDINMAGSHIDNNGTLSQHVRAQNQFQNELQAANPNPYSAPHPMLAVPSPTLNLDDFLHSDEDIHTADAQDLAQAQNTVQHHTQGTTAAESDIQGVMQRRLFPVISRKEIWGVDRMGEYDQELMAGADDGGRGQPPVRTQVAVRSPSLARSDMMGSDGEEEVFVDAEEEISPSGSELASDEEAAGSDEDDEDSEEDSAEGDHRRDSDVDSEATDPDEPTLTWADFMVTPMTAMAVKIGEESGIFKAARMGAFRNTAESKPQKNYPSENRERMGGNHDKYEGGQEGSAAGQDSQDAEPKDEADEDGEQTGEGRNPANADVGSDNGSGGEADEKEDEPSDFETLDEEDDKEQTASQVTAGDSQVRDSNVGSQDQRQQAGPQTTIIDLLSDDDDEPSQSLEMLDDGGTKHADSLFSKAFKNTPKVKKSKAHVTDSSASSTAEEQASSAFSGGPSSRIKSRPGPHQTRISTSSSPPPQTNTTTPTSRPPRPRPDTRRDLSRHLAFHSKFHNAALHLIPRLPSYESFAWTRRYWIAVLLPKKNLYKPHFSEKDFVWFKGNKYTTVETVWNYFQMTTMSDPDDLALLVGGVEGVGFKDQMRELDYFGDKFVVFQALGKEGAEEVEERSLVEGVVPKGVVEVVELVDDDDEE</sequence>
<feature type="compositionally biased region" description="Polar residues" evidence="1">
    <location>
        <begin position="32"/>
        <end position="52"/>
    </location>
</feature>
<dbReference type="Proteomes" id="UP000215127">
    <property type="component" value="Chromosome 6"/>
</dbReference>
<evidence type="ECO:0000256" key="1">
    <source>
        <dbReference type="SAM" id="MobiDB-lite"/>
    </source>
</evidence>
<keyword evidence="3" id="KW-1185">Reference proteome</keyword>
<feature type="compositionally biased region" description="Polar residues" evidence="1">
    <location>
        <begin position="317"/>
        <end position="328"/>
    </location>
</feature>
<name>A0A1X7RXE5_ZYMT9</name>
<feature type="compositionally biased region" description="Basic and acidic residues" evidence="1">
    <location>
        <begin position="329"/>
        <end position="343"/>
    </location>
</feature>
<proteinExistence type="predicted"/>
<evidence type="ECO:0000313" key="3">
    <source>
        <dbReference type="Proteomes" id="UP000215127"/>
    </source>
</evidence>
<feature type="region of interest" description="Disordered" evidence="1">
    <location>
        <begin position="1"/>
        <end position="53"/>
    </location>
</feature>
<feature type="compositionally biased region" description="Acidic residues" evidence="1">
    <location>
        <begin position="355"/>
        <end position="369"/>
    </location>
</feature>
<evidence type="ECO:0000313" key="2">
    <source>
        <dbReference type="EMBL" id="SMQ52114.1"/>
    </source>
</evidence>